<dbReference type="KEGG" id="atq:GH723_16570"/>
<proteinExistence type="predicted"/>
<dbReference type="EMBL" id="CP045851">
    <property type="protein sequence ID" value="QGG96585.1"/>
    <property type="molecule type" value="Genomic_DNA"/>
</dbReference>
<dbReference type="AlphaFoldDB" id="A0A5Q2RTP4"/>
<accession>A0A5Q2RTP4</accession>
<gene>
    <name evidence="1" type="ORF">GH723_16570</name>
</gene>
<reference evidence="1 2" key="1">
    <citation type="submission" date="2019-11" db="EMBL/GenBank/DDBJ databases">
        <authorList>
            <person name="He Y."/>
        </authorList>
    </citation>
    <scope>NUCLEOTIDE SEQUENCE [LARGE SCALE GENOMIC DNA]</scope>
    <source>
        <strain evidence="1 2">SCSIO 58843</strain>
    </source>
</reference>
<evidence type="ECO:0000313" key="1">
    <source>
        <dbReference type="EMBL" id="QGG96585.1"/>
    </source>
</evidence>
<evidence type="ECO:0000313" key="2">
    <source>
        <dbReference type="Proteomes" id="UP000334019"/>
    </source>
</evidence>
<protein>
    <submittedName>
        <fullName evidence="1">Uncharacterized protein</fullName>
    </submittedName>
</protein>
<keyword evidence="2" id="KW-1185">Reference proteome</keyword>
<sequence>MSARRQVRVAPSFFDRLDELLPAERTGSGTPSTGDFLFYELPPLMDALAEDHRAVTLAVEGLEQVRVLIAAGTLVPRVALYVTVADDGAVEIIYLQIDTDPD</sequence>
<name>A0A5Q2RTP4_9ACTN</name>
<dbReference type="RefSeq" id="WP_153760689.1">
    <property type="nucleotide sequence ID" value="NZ_CP045851.1"/>
</dbReference>
<organism evidence="1 2">
    <name type="scientific">Actinomarinicola tropica</name>
    <dbReference type="NCBI Taxonomy" id="2789776"/>
    <lineage>
        <taxon>Bacteria</taxon>
        <taxon>Bacillati</taxon>
        <taxon>Actinomycetota</taxon>
        <taxon>Acidimicrobiia</taxon>
        <taxon>Acidimicrobiales</taxon>
        <taxon>Iamiaceae</taxon>
        <taxon>Actinomarinicola</taxon>
    </lineage>
</organism>
<dbReference type="Proteomes" id="UP000334019">
    <property type="component" value="Chromosome"/>
</dbReference>